<evidence type="ECO:0000313" key="2">
    <source>
        <dbReference type="Proteomes" id="UP000257648"/>
    </source>
</evidence>
<protein>
    <submittedName>
        <fullName evidence="1">Uncharacterized protein</fullName>
    </submittedName>
</protein>
<evidence type="ECO:0000313" key="1">
    <source>
        <dbReference type="EMBL" id="AXQ70566.1"/>
    </source>
</evidence>
<reference evidence="2" key="1">
    <citation type="submission" date="2018-05" db="EMBL/GenBank/DDBJ databases">
        <authorList>
            <person name="You S."/>
        </authorList>
    </citation>
    <scope>NUCLEOTIDE SEQUENCE [LARGE SCALE GENOMIC DNA]</scope>
</reference>
<sequence>MLIRKTGKEEGAYAVFNKNYEKVLFLFEDEDDASRYAMMLEDQNENQDLSVETVKVDPDMAIKTCHIKGINYTIITPNDFVIPPKN</sequence>
<organism evidence="1 2">
    <name type="scientific">Synechococcus phage S-T4</name>
    <dbReference type="NCBI Taxonomy" id="2268578"/>
    <lineage>
        <taxon>Viruses</taxon>
        <taxon>Duplodnaviria</taxon>
        <taxon>Heunggongvirae</taxon>
        <taxon>Uroviricota</taxon>
        <taxon>Caudoviricetes</taxon>
        <taxon>Pantevenvirales</taxon>
        <taxon>Kyanoviridae</taxon>
        <taxon>Tamkungvirus</taxon>
        <taxon>Tamkungvirus ST4</taxon>
    </lineage>
</organism>
<dbReference type="Pfam" id="PF11360">
    <property type="entry name" value="DUF3110"/>
    <property type="match status" value="1"/>
</dbReference>
<dbReference type="RefSeq" id="YP_009810925.1">
    <property type="nucleotide sequence ID" value="NC_048049.1"/>
</dbReference>
<proteinExistence type="predicted"/>
<name>A0A385EFP9_9CAUD</name>
<keyword evidence="2" id="KW-1185">Reference proteome</keyword>
<dbReference type="KEGG" id="vg:55001947"/>
<dbReference type="Proteomes" id="UP000257648">
    <property type="component" value="Segment"/>
</dbReference>
<accession>A0A385EFP9</accession>
<dbReference type="InterPro" id="IPR021503">
    <property type="entry name" value="DUF3110"/>
</dbReference>
<dbReference type="GeneID" id="55001947"/>
<dbReference type="EMBL" id="MH412654">
    <property type="protein sequence ID" value="AXQ70566.1"/>
    <property type="molecule type" value="Genomic_DNA"/>
</dbReference>